<sequence>MNSPHIHDHDGPIAIARVSPRLRSDGLPALAGTKRAAEPPTQSSNASDENYPILPSSEDKNLSNSSSSDDSGSDSDHFEDPPQKYELPSDHRLQAQRPKLQLFSREEFENWRGGVKHTAPRDDRLPPRKRFKASDSREASTSADERQHASEKNEARSKGFFHLACPFYVSNPKKHQKCLLLDDLRSIKGVINHIVAHHSKPPYCPICWKAFNSVADRDSHILTEKCRQQDSLHIEGINLDQRAWLTERDRGDLDERARWHSIWSIVFPKSERPQSPYLDEVCRLAVSEVRDFWDANGQQCVLKFLDSSNLPGEDDGRVNDAFCKLALEDLLNGIMERLESAHPGSLGST</sequence>
<keyword evidence="3" id="KW-1185">Reference proteome</keyword>
<comment type="caution">
    <text evidence="2">The sequence shown here is derived from an EMBL/GenBank/DDBJ whole genome shotgun (WGS) entry which is preliminary data.</text>
</comment>
<dbReference type="OrthoDB" id="5241264at2759"/>
<evidence type="ECO:0000256" key="1">
    <source>
        <dbReference type="SAM" id="MobiDB-lite"/>
    </source>
</evidence>
<proteinExistence type="predicted"/>
<feature type="compositionally biased region" description="Basic and acidic residues" evidence="1">
    <location>
        <begin position="74"/>
        <end position="93"/>
    </location>
</feature>
<dbReference type="Proteomes" id="UP000554235">
    <property type="component" value="Unassembled WGS sequence"/>
</dbReference>
<feature type="compositionally biased region" description="Basic and acidic residues" evidence="1">
    <location>
        <begin position="119"/>
        <end position="153"/>
    </location>
</feature>
<evidence type="ECO:0000313" key="3">
    <source>
        <dbReference type="Proteomes" id="UP000554235"/>
    </source>
</evidence>
<feature type="compositionally biased region" description="Basic and acidic residues" evidence="1">
    <location>
        <begin position="1"/>
        <end position="11"/>
    </location>
</feature>
<gene>
    <name evidence="2" type="ORF">FALBO_4620</name>
</gene>
<feature type="region of interest" description="Disordered" evidence="1">
    <location>
        <begin position="113"/>
        <end position="153"/>
    </location>
</feature>
<accession>A0A8H4LI08</accession>
<evidence type="ECO:0008006" key="4">
    <source>
        <dbReference type="Google" id="ProtNLM"/>
    </source>
</evidence>
<dbReference type="EMBL" id="JAADYS010000605">
    <property type="protein sequence ID" value="KAF4468503.1"/>
    <property type="molecule type" value="Genomic_DNA"/>
</dbReference>
<dbReference type="AlphaFoldDB" id="A0A8H4LI08"/>
<name>A0A8H4LI08_9HYPO</name>
<protein>
    <recommendedName>
        <fullName evidence="4">C2H2-type domain-containing protein</fullName>
    </recommendedName>
</protein>
<dbReference type="PANTHER" id="PTHR38166">
    <property type="entry name" value="C2H2-TYPE DOMAIN-CONTAINING PROTEIN-RELATED"/>
    <property type="match status" value="1"/>
</dbReference>
<organism evidence="2 3">
    <name type="scientific">Fusarium albosuccineum</name>
    <dbReference type="NCBI Taxonomy" id="1237068"/>
    <lineage>
        <taxon>Eukaryota</taxon>
        <taxon>Fungi</taxon>
        <taxon>Dikarya</taxon>
        <taxon>Ascomycota</taxon>
        <taxon>Pezizomycotina</taxon>
        <taxon>Sordariomycetes</taxon>
        <taxon>Hypocreomycetidae</taxon>
        <taxon>Hypocreales</taxon>
        <taxon>Nectriaceae</taxon>
        <taxon>Fusarium</taxon>
        <taxon>Fusarium decemcellulare species complex</taxon>
    </lineage>
</organism>
<dbReference type="PANTHER" id="PTHR38166:SF1">
    <property type="entry name" value="C2H2-TYPE DOMAIN-CONTAINING PROTEIN"/>
    <property type="match status" value="1"/>
</dbReference>
<reference evidence="2 3" key="1">
    <citation type="submission" date="2020-01" db="EMBL/GenBank/DDBJ databases">
        <title>Identification and distribution of gene clusters putatively required for synthesis of sphingolipid metabolism inhibitors in phylogenetically diverse species of the filamentous fungus Fusarium.</title>
        <authorList>
            <person name="Kim H.-S."/>
            <person name="Busman M."/>
            <person name="Brown D.W."/>
            <person name="Divon H."/>
            <person name="Uhlig S."/>
            <person name="Proctor R.H."/>
        </authorList>
    </citation>
    <scope>NUCLEOTIDE SEQUENCE [LARGE SCALE GENOMIC DNA]</scope>
    <source>
        <strain evidence="2 3">NRRL 20459</strain>
    </source>
</reference>
<evidence type="ECO:0000313" key="2">
    <source>
        <dbReference type="EMBL" id="KAF4468503.1"/>
    </source>
</evidence>
<feature type="region of interest" description="Disordered" evidence="1">
    <location>
        <begin position="1"/>
        <end position="95"/>
    </location>
</feature>